<feature type="compositionally biased region" description="Acidic residues" evidence="5">
    <location>
        <begin position="3056"/>
        <end position="3117"/>
    </location>
</feature>
<dbReference type="Gene3D" id="2.160.20.160">
    <property type="match status" value="1"/>
</dbReference>
<reference evidence="6 7" key="1">
    <citation type="submission" date="2021-07" db="EMBL/GenBank/DDBJ databases">
        <title>Karlodiniumbacter phycospheric gen. nov., sp. nov., a phycosphere bacterium isolated from karlodinium veneficum.</title>
        <authorList>
            <person name="Peng Y."/>
            <person name="Jiang L."/>
            <person name="Lee J."/>
        </authorList>
    </citation>
    <scope>NUCLEOTIDE SEQUENCE</scope>
    <source>
        <strain evidence="6 7">N5</strain>
    </source>
</reference>
<dbReference type="InterPro" id="IPR018511">
    <property type="entry name" value="Hemolysin-typ_Ca-bd_CS"/>
</dbReference>
<dbReference type="GO" id="GO:0005509">
    <property type="term" value="F:calcium ion binding"/>
    <property type="evidence" value="ECO:0007669"/>
    <property type="project" value="InterPro"/>
</dbReference>
<keyword evidence="3" id="KW-0325">Glycoprotein</keyword>
<dbReference type="InterPro" id="IPR010255">
    <property type="entry name" value="Haem_peroxidase_sf"/>
</dbReference>
<dbReference type="InterPro" id="IPR011049">
    <property type="entry name" value="Serralysin-like_metalloprot_C"/>
</dbReference>
<dbReference type="Proteomes" id="UP000693972">
    <property type="component" value="Unassembled WGS sequence"/>
</dbReference>
<dbReference type="PRINTS" id="PR00313">
    <property type="entry name" value="CABNDNGRPT"/>
</dbReference>
<evidence type="ECO:0000313" key="6">
    <source>
        <dbReference type="EMBL" id="QXL86579.1"/>
    </source>
</evidence>
<keyword evidence="2" id="KW-0964">Secreted</keyword>
<feature type="coiled-coil region" evidence="4">
    <location>
        <begin position="238"/>
        <end position="300"/>
    </location>
</feature>
<sequence>MVYVNTNDLKHILDQIRIAEQHAAGTPLTDLIDNPLAALGLRLVDGTLNNLTPGRETSGSADQVMPRLLDSTYLTQPDVAHLADPNPRAPQAGATSYLQTSGSVFDAEPRVISNLVADQTLSNPAAIASALKHAGLTGQAMLDTANQISAAHRAVLDAQAASTNVDAAISLQRDALTAAVDAAQGALTAAADDVAAKTTAKTLADQDVVLANGNLDTAAAALVAAQSAGEVGPAQAAMQLAQAALAGAQEVLDQASAALATAETNAANALSARDAKVLEIQQLESAKTDADVALSTAQAELSSLQTTLEGTPVPTGLTGAQQAVNTALGNVADAELNLADVDARLLTAQGELTSLNTQLSTAEAAVVTRQGELATAQQAALDSQATLDAATVLNDTESAEAAQAQVAFMSAFSAFLASPVTNFAQMNAAAVTWSAEREEADGAAAALAQALELDNEADDNAVLAQTALNDATALVTSLTEQRDEAQSLVDTLTTEQSTDSETLFSAKTALANANSALLVAQTTNAAYVAAENAVQEQQGVVATATTTVNTAAAAVTAAQGELTGLNTQLTAANDEVTRLNGVVTTADGDVTTAEGDVTIAEETLTAAQAASVEIGVAMAQVATASMALDAAMTTAATAATDLSTAEANKATLDATLDQAEAALAAVDAPGAAEAAFAAAELLLTEAETSLDTLLTTHGVELDGNNIVISDVAPDEGLSAPYNGWMTLFGQFFDHGLDLIGKGGSGTVYIPLMPDDPLYVEGSPTNFMVLTRATNQPGPDGILGTDDDVREHMNKTTPWVDQNQTYTSHASHQVFLREYELDTDGMPIANGSLLHGDSGGMANWGNVKAQAANLLGIQLNDSDVLDGPLLATDPYGNFIPGPNGMPQLVVANPAFETDPAQPEFILVEGDLENPVDASQAVRNGHAFLEDIAHNAVPKGMIDHDRNPGTPMIEVAPDADTDTGNMIIPNNFGMNETYDNELLDRHYIAGDGRGNENFGLTAVHHIFHTEHNRQVTEMKQTIIDSGELAFVNEWLREPIDEVGLAGITAIDDLAWNGERLFQAAKFSTEMQYQHLAFEEFGRRVMPQIAPFMVNTSLEIDGAIFAEFAHVVYRFGHSMLTEDVQTMDADGNMTATGLIEAFLNPVAFDQDGDLTSDQAAGAVARGMSRQTGANIDEFITSALRDNLVGLPLDLAALNIARGRETGVPSLNEAREKFFAATGSDALKPYESWMDYGSNLKNPASVVNFIAAYGAHDTITSATTVEAKRAAAMDLVLGGEGAPADRLDFVNGTGAWATAETGINDVEFWIGGLAEAIMPFGGMLGSSFGFVFQHQMENLQNADRFYYLSRTNGMNMIGELENNSFASMIMRNTDIKDGGAHIPADIFANMEYILEVDQSVQAIEDPVSTDVDPFLTSMGTSLVERATATVDAPLVEGQLEYDNKLQFNGGEHAVLGGTGQRDILVGGLGDDALWGGEGNDLLIGSSGVNTFRGGDGDDILKDGDDVSFLHGEDGNDVISAGGGAGELIFGGRGDDVIMMGADDAKHTFAGMGNDFVLGGAGSDIVDGGEGDDWIEGGDGYDFLFGDNNDNMGASRVQGHDVLWGGPNDNDLHGESGDDILVQGEGTHVNLAELGFDWIVHKDANSGAEVDLTKRIVPEQEEFFKDRYIDAEAVSGTHHDDLIWGDNRIGDAAPIADTPLDNEITFFANELTQEGVDRIDGLREFLGNLMGVNPEDMFTGGNILLGGGGSDVIQGRGGNDVIDGDLMLNVRISVRDANNPDLEIQSINSLEEILPQLLDGTIAPTQLQITREILQEGQEDDVDVAVYYDVRDNYSIRSNPDGSVSVTHITVTPGPTPLDPINGRPNPIDGDGTDRLTNIEILRFADQEVDLRTNPPGNGIIMGTPADDEITGSPGVDVIFGAAGADQINGLAGNDIIFGEAGNDEIIWDAPNGGYDIVNGGGNGDSVGDIDMVTINADGTETAITMYTVEAWTDAGGAAPLDQLSEIIITRTVDGVETAIMEVRGIEEVTLNGVTGTETISAIGDFSQTSLAPDTIYVNGTAGEEIIDFAGFLSSQRLVVDAGAGDDIITGGAGDDILMAGDGDDELTWSVGGGSDIVDGGAGEDIYTINGDGADETFRVYAADLWTGAAVETGTDIVITRDVGAGEQVIGQLQNIEEIQINTAGGVNNVEVVGDFNNTALNFNTISVTTEGDVDVDVSQRLSTHRVFVDAGGTGQNMARSLNVAGIVTEGDVFLIPVDPATLTRTMDGLTVTETSDNFTMTYTVDDVDEFPVLVHSGTPMAAALRGVATVNEQTGVPEGFGFGLLTRGATLVTADDVAALKYMVGASDVAPILPPEPGEPAEDEPAELLQEVRDLEGLTNNLQNPEISGGATLPFMRVTEARYGGIGEDGAGIVNPVFDGLDTRDISNTLGVQDPDAAKAASANMFMMSFGQYFDHGLTFIPKGTGPNGDLMPIEIGGSGMDRSPMTDNPADLTRGSVIGYDEDGTPLHENITSPVVDQNQVYGSSSLIGQLLRESDGQGGVGSKILMGGDDPSAPGFKLMSTLRETLDHHIEAGTVFKGTDKGDVTLQEYYSDADTGRVLKDEDGNYDAGFVKDIATDFMGEGWPLLIDTNPFMNLLDHIVGGDGRANENVGLTSMHTVWARNHNYHVENIDQAGFDGTPEQLFQAARILNIGEYQQVVFNDFADALIGGLQGSGRHGHDKYNPNADARISQEFAAAAYRFGHSQIGETMLVEKNGEMVHVPLVDLFLNPTSDPAAFLVDHDRDPSTPMLSGEAALAALTQMGYVPQDGYAEYGVNNILGGLVAQPSEEVDLQVVDAVRDNLVRVSADLFAFNTARGRDLGLGTLNQVKADLAASTDPYVVEAIEHSDMSMDPYASWDDFQSRNNLSDAEITKFKDAYPDLVLEGDAIAAFQQVNPDITLIEGENGAMIVQGIDRVDLWVGGLAEPHIEDGVVGHTFWVLIHEQLDRLQEGDRFYYTDRIGDLPVYNNFISNVTFGDVVARNTGMTDVPLDVFSHEPEEDDVQAPQETETQETVTQETVTEETETQETVTEETETQETVTEETETQETVTEETETQETVTEETETQETVTEEAAEQEEAPEDQMLVGTVAADTLLGGDGNDLIRGGAGSDFLVAGAGDDMVIGGACNDDILGGAGNDMLYGDAGNDRIFGDDGDDMIVGGTGSDMVYGGAGDDTFIGMDGDDNDIFYGGAGSDTLDLSAMTEALDIRLGNAGTERGSVNIATQSDTIWSIENVIGGSGDDRIVASEAVNVLDGGDGNDTFVFETASGANGTTILGFSAGDVLCFRDIDADSSTEGHDAFTLAGRDATIGAGELTYSHGAEDGDAFTTVTGMTDKGDFQLKLSGHITLEEDNFLLI</sequence>
<dbReference type="InterPro" id="IPR001343">
    <property type="entry name" value="Hemolysn_Ca-bd"/>
</dbReference>
<evidence type="ECO:0000256" key="3">
    <source>
        <dbReference type="ARBA" id="ARBA00023180"/>
    </source>
</evidence>
<comment type="subcellular location">
    <subcellularLocation>
        <location evidence="1">Secreted</location>
    </subcellularLocation>
</comment>
<gene>
    <name evidence="6" type="ORF">KUL25_14040</name>
</gene>
<evidence type="ECO:0000313" key="7">
    <source>
        <dbReference type="Proteomes" id="UP000693972"/>
    </source>
</evidence>
<dbReference type="PANTHER" id="PTHR11475:SF4">
    <property type="entry name" value="CHORION PEROXIDASE"/>
    <property type="match status" value="1"/>
</dbReference>
<dbReference type="PANTHER" id="PTHR11475">
    <property type="entry name" value="OXIDASE/PEROXIDASE"/>
    <property type="match status" value="1"/>
</dbReference>
<dbReference type="PROSITE" id="PS50292">
    <property type="entry name" value="PEROXIDASE_3"/>
    <property type="match status" value="2"/>
</dbReference>
<dbReference type="Gene3D" id="1.10.640.10">
    <property type="entry name" value="Haem peroxidase domain superfamily, animal type"/>
    <property type="match status" value="2"/>
</dbReference>
<dbReference type="SUPFAM" id="SSF51120">
    <property type="entry name" value="beta-Roll"/>
    <property type="match status" value="6"/>
</dbReference>
<keyword evidence="4" id="KW-0175">Coiled coil</keyword>
<dbReference type="EMBL" id="JAIMBW010000001">
    <property type="protein sequence ID" value="MBY4893885.1"/>
    <property type="molecule type" value="Genomic_DNA"/>
</dbReference>
<dbReference type="SUPFAM" id="SSF48113">
    <property type="entry name" value="Heme-dependent peroxidases"/>
    <property type="match status" value="2"/>
</dbReference>
<evidence type="ECO:0000256" key="5">
    <source>
        <dbReference type="SAM" id="MobiDB-lite"/>
    </source>
</evidence>
<dbReference type="Pfam" id="PF00353">
    <property type="entry name" value="HemolysinCabind"/>
    <property type="match status" value="12"/>
</dbReference>
<feature type="coiled-coil region" evidence="4">
    <location>
        <begin position="468"/>
        <end position="495"/>
    </location>
</feature>
<dbReference type="Gene3D" id="2.150.10.10">
    <property type="entry name" value="Serralysin-like metalloprotease, C-terminal"/>
    <property type="match status" value="6"/>
</dbReference>
<dbReference type="GO" id="GO:0020037">
    <property type="term" value="F:heme binding"/>
    <property type="evidence" value="ECO:0007669"/>
    <property type="project" value="InterPro"/>
</dbReference>
<dbReference type="InterPro" id="IPR037120">
    <property type="entry name" value="Haem_peroxidase_sf_animal"/>
</dbReference>
<dbReference type="InterPro" id="IPR019791">
    <property type="entry name" value="Haem_peroxidase_animal"/>
</dbReference>
<dbReference type="GO" id="GO:0006979">
    <property type="term" value="P:response to oxidative stress"/>
    <property type="evidence" value="ECO:0007669"/>
    <property type="project" value="InterPro"/>
</dbReference>
<accession>A0A975TRY0</accession>
<dbReference type="Gene3D" id="1.20.5.340">
    <property type="match status" value="1"/>
</dbReference>
<keyword evidence="7" id="KW-1185">Reference proteome</keyword>
<name>A0A975TRY0_9RHOB</name>
<evidence type="ECO:0008006" key="8">
    <source>
        <dbReference type="Google" id="ProtNLM"/>
    </source>
</evidence>
<feature type="compositionally biased region" description="Low complexity" evidence="5">
    <location>
        <begin position="3043"/>
        <end position="3055"/>
    </location>
</feature>
<dbReference type="Pfam" id="PF03098">
    <property type="entry name" value="An_peroxidase"/>
    <property type="match status" value="5"/>
</dbReference>
<dbReference type="GO" id="GO:0005576">
    <property type="term" value="C:extracellular region"/>
    <property type="evidence" value="ECO:0007669"/>
    <property type="project" value="UniProtKB-SubCell"/>
</dbReference>
<evidence type="ECO:0000256" key="2">
    <source>
        <dbReference type="ARBA" id="ARBA00022525"/>
    </source>
</evidence>
<proteinExistence type="predicted"/>
<dbReference type="GO" id="GO:0004601">
    <property type="term" value="F:peroxidase activity"/>
    <property type="evidence" value="ECO:0007669"/>
    <property type="project" value="InterPro"/>
</dbReference>
<dbReference type="EMBL" id="CP078073">
    <property type="protein sequence ID" value="QXL86579.1"/>
    <property type="molecule type" value="Genomic_DNA"/>
</dbReference>
<dbReference type="PROSITE" id="PS00330">
    <property type="entry name" value="HEMOLYSIN_CALCIUM"/>
    <property type="match status" value="1"/>
</dbReference>
<evidence type="ECO:0000256" key="1">
    <source>
        <dbReference type="ARBA" id="ARBA00004613"/>
    </source>
</evidence>
<organism evidence="6">
    <name type="scientific">Gymnodinialimonas phycosphaerae</name>
    <dbReference type="NCBI Taxonomy" id="2841589"/>
    <lineage>
        <taxon>Bacteria</taxon>
        <taxon>Pseudomonadati</taxon>
        <taxon>Pseudomonadota</taxon>
        <taxon>Alphaproteobacteria</taxon>
        <taxon>Rhodobacterales</taxon>
        <taxon>Paracoccaceae</taxon>
        <taxon>Gymnodinialimonas</taxon>
    </lineage>
</organism>
<feature type="region of interest" description="Disordered" evidence="5">
    <location>
        <begin position="3034"/>
        <end position="3117"/>
    </location>
</feature>
<protein>
    <recommendedName>
        <fullName evidence="8">Heme peroxidase</fullName>
    </recommendedName>
</protein>
<dbReference type="CDD" id="cd09821">
    <property type="entry name" value="An_peroxidase_bacterial_2"/>
    <property type="match status" value="1"/>
</dbReference>
<dbReference type="RefSeq" id="WP_257893524.1">
    <property type="nucleotide sequence ID" value="NZ_JAIMBW010000001.1"/>
</dbReference>
<evidence type="ECO:0000256" key="4">
    <source>
        <dbReference type="SAM" id="Coils"/>
    </source>
</evidence>